<protein>
    <recommendedName>
        <fullName evidence="1">Hemerythrin-like domain-containing protein</fullName>
    </recommendedName>
</protein>
<keyword evidence="3" id="KW-1185">Reference proteome</keyword>
<feature type="domain" description="Hemerythrin-like" evidence="1">
    <location>
        <begin position="22"/>
        <end position="142"/>
    </location>
</feature>
<dbReference type="OrthoDB" id="8779993at2"/>
<dbReference type="Gene3D" id="1.20.120.520">
    <property type="entry name" value="nmb1532 protein domain like"/>
    <property type="match status" value="1"/>
</dbReference>
<dbReference type="RefSeq" id="WP_132259842.1">
    <property type="nucleotide sequence ID" value="NZ_SLZQ01000012.1"/>
</dbReference>
<dbReference type="Proteomes" id="UP000295382">
    <property type="component" value="Unassembled WGS sequence"/>
</dbReference>
<comment type="caution">
    <text evidence="2">The sequence shown here is derived from an EMBL/GenBank/DDBJ whole genome shotgun (WGS) entry which is preliminary data.</text>
</comment>
<evidence type="ECO:0000259" key="1">
    <source>
        <dbReference type="Pfam" id="PF01814"/>
    </source>
</evidence>
<evidence type="ECO:0000313" key="3">
    <source>
        <dbReference type="Proteomes" id="UP000295382"/>
    </source>
</evidence>
<proteinExistence type="predicted"/>
<organism evidence="2 3">
    <name type="scientific">Paucimonas lemoignei</name>
    <name type="common">Pseudomonas lemoignei</name>
    <dbReference type="NCBI Taxonomy" id="29443"/>
    <lineage>
        <taxon>Bacteria</taxon>
        <taxon>Pseudomonadati</taxon>
        <taxon>Pseudomonadota</taxon>
        <taxon>Betaproteobacteria</taxon>
        <taxon>Burkholderiales</taxon>
        <taxon>Burkholderiaceae</taxon>
        <taxon>Paucimonas</taxon>
    </lineage>
</organism>
<reference evidence="2 3" key="1">
    <citation type="submission" date="2019-03" db="EMBL/GenBank/DDBJ databases">
        <title>Genomic Encyclopedia of Type Strains, Phase IV (KMG-IV): sequencing the most valuable type-strain genomes for metagenomic binning, comparative biology and taxonomic classification.</title>
        <authorList>
            <person name="Goeker M."/>
        </authorList>
    </citation>
    <scope>NUCLEOTIDE SEQUENCE [LARGE SCALE GENOMIC DNA]</scope>
    <source>
        <strain evidence="2 3">DSM 7445</strain>
    </source>
</reference>
<sequence>MLTATYSLVTLSVEQKNARSMLSSLHAQILNILQNLHNINRACLESAISKLEQFEEYCHKRKVETYVIPAIRQSTRKADPILAELENLSSRCMDLLRALHDQWRYAFEQGVTGVKKLCSEMEQYCHHLHERFAKEEEKLFPVVIGLLPNEQWFDIAAKFLHEVDEKGRTHADMLPSTKHEAWPVMRT</sequence>
<dbReference type="InterPro" id="IPR012312">
    <property type="entry name" value="Hemerythrin-like"/>
</dbReference>
<accession>A0A4R3HQL0</accession>
<evidence type="ECO:0000313" key="2">
    <source>
        <dbReference type="EMBL" id="TCS34747.1"/>
    </source>
</evidence>
<dbReference type="AlphaFoldDB" id="A0A4R3HQL0"/>
<dbReference type="EMBL" id="SLZQ01000012">
    <property type="protein sequence ID" value="TCS34747.1"/>
    <property type="molecule type" value="Genomic_DNA"/>
</dbReference>
<name>A0A4R3HQL0_PAULE</name>
<gene>
    <name evidence="2" type="ORF">EDC30_11279</name>
</gene>
<dbReference type="Pfam" id="PF01814">
    <property type="entry name" value="Hemerythrin"/>
    <property type="match status" value="1"/>
</dbReference>